<evidence type="ECO:0000313" key="3">
    <source>
        <dbReference type="EMBL" id="ARU54462.1"/>
    </source>
</evidence>
<feature type="domain" description="ACB" evidence="2">
    <location>
        <begin position="4"/>
        <end position="90"/>
    </location>
</feature>
<sequence length="90" mass="10009">MSDLKAKFEETVNYVQTSEGDFKPSNELKLELYALFKQASEGDVSGKKPGMLDVVGRAKYGAWEKLKGTSSDAAMQKYIDRIEALKNEQG</sequence>
<protein>
    <submittedName>
        <fullName evidence="3">Acyl-CoA-binding protein</fullName>
    </submittedName>
</protein>
<dbReference type="PANTHER" id="PTHR23310:SF62">
    <property type="entry name" value="ACYL-COA BINDING PROTEIN 1, ISOFORM A"/>
    <property type="match status" value="1"/>
</dbReference>
<dbReference type="OrthoDB" id="5625302at2"/>
<evidence type="ECO:0000313" key="4">
    <source>
        <dbReference type="Proteomes" id="UP000196027"/>
    </source>
</evidence>
<dbReference type="GO" id="GO:0000062">
    <property type="term" value="F:fatty-acyl-CoA binding"/>
    <property type="evidence" value="ECO:0007669"/>
    <property type="project" value="InterPro"/>
</dbReference>
<evidence type="ECO:0000256" key="1">
    <source>
        <dbReference type="ARBA" id="ARBA00023121"/>
    </source>
</evidence>
<dbReference type="Proteomes" id="UP000196027">
    <property type="component" value="Chromosome"/>
</dbReference>
<dbReference type="Gene3D" id="1.20.80.10">
    <property type="match status" value="1"/>
</dbReference>
<evidence type="ECO:0000259" key="2">
    <source>
        <dbReference type="PROSITE" id="PS51228"/>
    </source>
</evidence>
<dbReference type="AlphaFoldDB" id="A0A1Y0I1X5"/>
<accession>A0A1Y0I1X5</accession>
<name>A0A1Y0I1X5_9GAMM</name>
<dbReference type="InterPro" id="IPR035984">
    <property type="entry name" value="Acyl-CoA-binding_sf"/>
</dbReference>
<dbReference type="InterPro" id="IPR000582">
    <property type="entry name" value="Acyl-CoA-binding_protein"/>
</dbReference>
<dbReference type="KEGG" id="ome:OLMES_0358"/>
<dbReference type="SUPFAM" id="SSF47027">
    <property type="entry name" value="Acyl-CoA binding protein"/>
    <property type="match status" value="1"/>
</dbReference>
<organism evidence="3 4">
    <name type="scientific">Oleiphilus messinensis</name>
    <dbReference type="NCBI Taxonomy" id="141451"/>
    <lineage>
        <taxon>Bacteria</taxon>
        <taxon>Pseudomonadati</taxon>
        <taxon>Pseudomonadota</taxon>
        <taxon>Gammaproteobacteria</taxon>
        <taxon>Oceanospirillales</taxon>
        <taxon>Oleiphilaceae</taxon>
        <taxon>Oleiphilus</taxon>
    </lineage>
</organism>
<dbReference type="InterPro" id="IPR014352">
    <property type="entry name" value="FERM/acyl-CoA-bd_prot_sf"/>
</dbReference>
<gene>
    <name evidence="3" type="ORF">OLMES_0358</name>
</gene>
<keyword evidence="1" id="KW-0446">Lipid-binding</keyword>
<dbReference type="PRINTS" id="PR00689">
    <property type="entry name" value="ACOABINDINGP"/>
</dbReference>
<dbReference type="InterPro" id="IPR022408">
    <property type="entry name" value="Acyl-CoA-binding_prot_CS"/>
</dbReference>
<dbReference type="EMBL" id="CP021425">
    <property type="protein sequence ID" value="ARU54462.1"/>
    <property type="molecule type" value="Genomic_DNA"/>
</dbReference>
<dbReference type="PROSITE" id="PS51228">
    <property type="entry name" value="ACB_2"/>
    <property type="match status" value="1"/>
</dbReference>
<proteinExistence type="predicted"/>
<dbReference type="Pfam" id="PF00887">
    <property type="entry name" value="ACBP"/>
    <property type="match status" value="1"/>
</dbReference>
<dbReference type="PANTHER" id="PTHR23310">
    <property type="entry name" value="ACYL-COA-BINDING PROTEIN, ACBP"/>
    <property type="match status" value="1"/>
</dbReference>
<keyword evidence="4" id="KW-1185">Reference proteome</keyword>
<dbReference type="PROSITE" id="PS00880">
    <property type="entry name" value="ACB_1"/>
    <property type="match status" value="1"/>
</dbReference>
<dbReference type="RefSeq" id="WP_087459662.1">
    <property type="nucleotide sequence ID" value="NZ_CP021425.1"/>
</dbReference>
<reference evidence="3 4" key="1">
    <citation type="submission" date="2017-05" db="EMBL/GenBank/DDBJ databases">
        <title>Genomic insights into alkan degradation activity of Oleiphilus messinensis.</title>
        <authorList>
            <person name="Kozyavkin S.A."/>
            <person name="Slesarev A.I."/>
            <person name="Golyshin P.N."/>
            <person name="Korzhenkov A."/>
            <person name="Golyshina O.N."/>
            <person name="Toshchakov S.V."/>
        </authorList>
    </citation>
    <scope>NUCLEOTIDE SEQUENCE [LARGE SCALE GENOMIC DNA]</scope>
    <source>
        <strain evidence="3 4">ME102</strain>
    </source>
</reference>
<dbReference type="GO" id="GO:0006631">
    <property type="term" value="P:fatty acid metabolic process"/>
    <property type="evidence" value="ECO:0007669"/>
    <property type="project" value="TreeGrafter"/>
</dbReference>